<dbReference type="SMART" id="SM00382">
    <property type="entry name" value="AAA"/>
    <property type="match status" value="1"/>
</dbReference>
<keyword evidence="5" id="KW-1185">Reference proteome</keyword>
<dbReference type="PROSITE" id="PS50893">
    <property type="entry name" value="ABC_TRANSPORTER_2"/>
    <property type="match status" value="1"/>
</dbReference>
<name>A0ABW1QSH1_9ACTN</name>
<dbReference type="Pfam" id="PF00005">
    <property type="entry name" value="ABC_tran"/>
    <property type="match status" value="1"/>
</dbReference>
<comment type="caution">
    <text evidence="4">The sequence shown here is derived from an EMBL/GenBank/DDBJ whole genome shotgun (WGS) entry which is preliminary data.</text>
</comment>
<sequence length="258" mass="28030">MYALQINQVSVRRASQMILEDVTFDVGVGQHWAMIGPNGAGKTTIMNLLAATTFPTTGTVHVLGDQLGRVDLRDLRRRIGHVTPRHPLSSNLSALDVALTGETATVELLGPGAYSDEIRHRAEMLCKEFGLDDPAAARWLTMSQGERGKALIARALVTDPPLVLLDEPSTGLDLATREQMVRTIGEMQETRPELTTVTVTHHLEELPATTSHAVLVKAGRVMAAGPVEEVLTSASVSECYAYPLTLERRRGRWSAFAA</sequence>
<protein>
    <submittedName>
        <fullName evidence="4">ABC transporter ATP-binding protein</fullName>
    </submittedName>
</protein>
<keyword evidence="1" id="KW-0547">Nucleotide-binding</keyword>
<dbReference type="PANTHER" id="PTHR43158:SF2">
    <property type="entry name" value="SKFA PEPTIDE EXPORT ATP-BINDING PROTEIN SKFE"/>
    <property type="match status" value="1"/>
</dbReference>
<evidence type="ECO:0000256" key="2">
    <source>
        <dbReference type="ARBA" id="ARBA00022840"/>
    </source>
</evidence>
<dbReference type="RefSeq" id="WP_239022263.1">
    <property type="nucleotide sequence ID" value="NZ_CP034929.1"/>
</dbReference>
<dbReference type="InterPro" id="IPR003593">
    <property type="entry name" value="AAA+_ATPase"/>
</dbReference>
<evidence type="ECO:0000313" key="5">
    <source>
        <dbReference type="Proteomes" id="UP001596098"/>
    </source>
</evidence>
<dbReference type="PANTHER" id="PTHR43158">
    <property type="entry name" value="SKFA PEPTIDE EXPORT ATP-BINDING PROTEIN SKFE"/>
    <property type="match status" value="1"/>
</dbReference>
<dbReference type="EMBL" id="JBHSQI010000001">
    <property type="protein sequence ID" value="MFC6152421.1"/>
    <property type="molecule type" value="Genomic_DNA"/>
</dbReference>
<dbReference type="Proteomes" id="UP001596098">
    <property type="component" value="Unassembled WGS sequence"/>
</dbReference>
<reference evidence="5" key="1">
    <citation type="journal article" date="2019" name="Int. J. Syst. Evol. Microbiol.">
        <title>The Global Catalogue of Microorganisms (GCM) 10K type strain sequencing project: providing services to taxonomists for standard genome sequencing and annotation.</title>
        <authorList>
            <consortium name="The Broad Institute Genomics Platform"/>
            <consortium name="The Broad Institute Genome Sequencing Center for Infectious Disease"/>
            <person name="Wu L."/>
            <person name="Ma J."/>
        </authorList>
    </citation>
    <scope>NUCLEOTIDE SEQUENCE [LARGE SCALE GENOMIC DNA]</scope>
    <source>
        <strain evidence="5">DFY28</strain>
    </source>
</reference>
<keyword evidence="2 4" id="KW-0067">ATP-binding</keyword>
<accession>A0ABW1QSH1</accession>
<feature type="domain" description="ABC transporter" evidence="3">
    <location>
        <begin position="4"/>
        <end position="243"/>
    </location>
</feature>
<dbReference type="Gene3D" id="3.40.50.300">
    <property type="entry name" value="P-loop containing nucleotide triphosphate hydrolases"/>
    <property type="match status" value="1"/>
</dbReference>
<proteinExistence type="predicted"/>
<evidence type="ECO:0000313" key="4">
    <source>
        <dbReference type="EMBL" id="MFC6152421.1"/>
    </source>
</evidence>
<dbReference type="InterPro" id="IPR027417">
    <property type="entry name" value="P-loop_NTPase"/>
</dbReference>
<organism evidence="4 5">
    <name type="scientific">Nocardioides yefusunii</name>
    <dbReference type="NCBI Taxonomy" id="2500546"/>
    <lineage>
        <taxon>Bacteria</taxon>
        <taxon>Bacillati</taxon>
        <taxon>Actinomycetota</taxon>
        <taxon>Actinomycetes</taxon>
        <taxon>Propionibacteriales</taxon>
        <taxon>Nocardioidaceae</taxon>
        <taxon>Nocardioides</taxon>
    </lineage>
</organism>
<dbReference type="GO" id="GO:0005524">
    <property type="term" value="F:ATP binding"/>
    <property type="evidence" value="ECO:0007669"/>
    <property type="project" value="UniProtKB-KW"/>
</dbReference>
<evidence type="ECO:0000256" key="1">
    <source>
        <dbReference type="ARBA" id="ARBA00022741"/>
    </source>
</evidence>
<dbReference type="InterPro" id="IPR003439">
    <property type="entry name" value="ABC_transporter-like_ATP-bd"/>
</dbReference>
<gene>
    <name evidence="4" type="ORF">ACFPWU_01915</name>
</gene>
<dbReference type="SUPFAM" id="SSF52540">
    <property type="entry name" value="P-loop containing nucleoside triphosphate hydrolases"/>
    <property type="match status" value="1"/>
</dbReference>
<evidence type="ECO:0000259" key="3">
    <source>
        <dbReference type="PROSITE" id="PS50893"/>
    </source>
</evidence>